<evidence type="ECO:0000313" key="3">
    <source>
        <dbReference type="EMBL" id="QEZ68141.1"/>
    </source>
</evidence>
<protein>
    <submittedName>
        <fullName evidence="3">Uncharacterized protein</fullName>
    </submittedName>
</protein>
<feature type="chain" id="PRO_5039422824" evidence="2">
    <location>
        <begin position="20"/>
        <end position="247"/>
    </location>
</feature>
<feature type="signal peptide" evidence="2">
    <location>
        <begin position="1"/>
        <end position="19"/>
    </location>
</feature>
<accession>A0A5P3XEN7</accession>
<evidence type="ECO:0000256" key="1">
    <source>
        <dbReference type="SAM" id="MobiDB-lite"/>
    </source>
</evidence>
<dbReference type="AlphaFoldDB" id="A0A5P3XEN7"/>
<evidence type="ECO:0000256" key="2">
    <source>
        <dbReference type="SAM" id="SignalP"/>
    </source>
</evidence>
<feature type="compositionally biased region" description="Polar residues" evidence="1">
    <location>
        <begin position="24"/>
        <end position="37"/>
    </location>
</feature>
<feature type="compositionally biased region" description="Basic and acidic residues" evidence="1">
    <location>
        <begin position="38"/>
        <end position="52"/>
    </location>
</feature>
<feature type="compositionally biased region" description="Polar residues" evidence="1">
    <location>
        <begin position="75"/>
        <end position="84"/>
    </location>
</feature>
<feature type="compositionally biased region" description="Basic and acidic residues" evidence="1">
    <location>
        <begin position="127"/>
        <end position="165"/>
    </location>
</feature>
<feature type="compositionally biased region" description="Basic and acidic residues" evidence="1">
    <location>
        <begin position="100"/>
        <end position="117"/>
    </location>
</feature>
<feature type="region of interest" description="Disordered" evidence="1">
    <location>
        <begin position="24"/>
        <end position="173"/>
    </location>
</feature>
<name>A0A5P3XEN7_PARBF</name>
<dbReference type="Proteomes" id="UP000326961">
    <property type="component" value="Chromosome"/>
</dbReference>
<organism evidence="3 4">
    <name type="scientific">Paraclostridium bifermentans</name>
    <name type="common">Clostridium bifermentans</name>
    <dbReference type="NCBI Taxonomy" id="1490"/>
    <lineage>
        <taxon>Bacteria</taxon>
        <taxon>Bacillati</taxon>
        <taxon>Bacillota</taxon>
        <taxon>Clostridia</taxon>
        <taxon>Peptostreptococcales</taxon>
        <taxon>Peptostreptococcaceae</taxon>
        <taxon>Paraclostridium</taxon>
    </lineage>
</organism>
<reference evidence="3 4" key="1">
    <citation type="submission" date="2018-09" db="EMBL/GenBank/DDBJ databases">
        <title>A clostridial neurotoxin that targets Anopheles mosquitoes.</title>
        <authorList>
            <person name="Contreras E."/>
            <person name="Masuyer G."/>
            <person name="Qureshi N."/>
            <person name="Chawla S."/>
            <person name="Lim H.L."/>
            <person name="Chen J."/>
            <person name="Stenmark P."/>
            <person name="Gill S."/>
        </authorList>
    </citation>
    <scope>NUCLEOTIDE SEQUENCE [LARGE SCALE GENOMIC DNA]</scope>
    <source>
        <strain evidence="3 4">Cbm</strain>
    </source>
</reference>
<dbReference type="EMBL" id="CP032452">
    <property type="protein sequence ID" value="QEZ68141.1"/>
    <property type="molecule type" value="Genomic_DNA"/>
</dbReference>
<keyword evidence="2" id="KW-0732">Signal</keyword>
<evidence type="ECO:0000313" key="4">
    <source>
        <dbReference type="Proteomes" id="UP000326961"/>
    </source>
</evidence>
<gene>
    <name evidence="3" type="ORF">D4A35_04000</name>
</gene>
<dbReference type="RefSeq" id="WP_150885976.1">
    <property type="nucleotide sequence ID" value="NZ_CP032452.1"/>
</dbReference>
<sequence length="247" mass="27588">MKKLVIVLFVFCSVLFVTNPILKSSFANNEPKPSNEVTKAEKPVVEENRNNKTLETNTVSDIDNSDSNKDITAKEVSTSTNNKNSDLESKKEVSNAVDSSNKEVSKSNETNKKDDVLKNNASSNTEANKKQDVNKNDNVNKDQDVVKPDDSNKDVENNKSDEVNKNENTNVAKTLSKDDALNLLLNMNPNLVYAYQGDENTFPVLKDKGLSGYVFLPNVDTDLGYFVDKNTSSIYYFHPSGYLEKIR</sequence>
<proteinExistence type="predicted"/>